<keyword evidence="5 8" id="KW-1133">Transmembrane helix</keyword>
<dbReference type="GO" id="GO:0016020">
    <property type="term" value="C:membrane"/>
    <property type="evidence" value="ECO:0007669"/>
    <property type="project" value="UniProtKB-SubCell"/>
</dbReference>
<dbReference type="PANTHER" id="PTHR43341:SF3">
    <property type="entry name" value="AMINO-ACID PERMEASE PB1C11.02-RELATED"/>
    <property type="match status" value="1"/>
</dbReference>
<accession>A0A0C9WX90</accession>
<organism evidence="10 11">
    <name type="scientific">Laccaria amethystina LaAM-08-1</name>
    <dbReference type="NCBI Taxonomy" id="1095629"/>
    <lineage>
        <taxon>Eukaryota</taxon>
        <taxon>Fungi</taxon>
        <taxon>Dikarya</taxon>
        <taxon>Basidiomycota</taxon>
        <taxon>Agaricomycotina</taxon>
        <taxon>Agaricomycetes</taxon>
        <taxon>Agaricomycetidae</taxon>
        <taxon>Agaricales</taxon>
        <taxon>Agaricineae</taxon>
        <taxon>Hydnangiaceae</taxon>
        <taxon>Laccaria</taxon>
    </lineage>
</organism>
<keyword evidence="2" id="KW-0813">Transport</keyword>
<dbReference type="PANTHER" id="PTHR43341">
    <property type="entry name" value="AMINO ACID PERMEASE"/>
    <property type="match status" value="1"/>
</dbReference>
<feature type="transmembrane region" description="Helical" evidence="8">
    <location>
        <begin position="178"/>
        <end position="196"/>
    </location>
</feature>
<evidence type="ECO:0000256" key="4">
    <source>
        <dbReference type="ARBA" id="ARBA00022970"/>
    </source>
</evidence>
<feature type="compositionally biased region" description="Basic and acidic residues" evidence="7">
    <location>
        <begin position="7"/>
        <end position="16"/>
    </location>
</feature>
<reference evidence="10 11" key="1">
    <citation type="submission" date="2014-04" db="EMBL/GenBank/DDBJ databases">
        <authorList>
            <consortium name="DOE Joint Genome Institute"/>
            <person name="Kuo A."/>
            <person name="Kohler A."/>
            <person name="Nagy L.G."/>
            <person name="Floudas D."/>
            <person name="Copeland A."/>
            <person name="Barry K.W."/>
            <person name="Cichocki N."/>
            <person name="Veneault-Fourrey C."/>
            <person name="LaButti K."/>
            <person name="Lindquist E.A."/>
            <person name="Lipzen A."/>
            <person name="Lundell T."/>
            <person name="Morin E."/>
            <person name="Murat C."/>
            <person name="Sun H."/>
            <person name="Tunlid A."/>
            <person name="Henrissat B."/>
            <person name="Grigoriev I.V."/>
            <person name="Hibbett D.S."/>
            <person name="Martin F."/>
            <person name="Nordberg H.P."/>
            <person name="Cantor M.N."/>
            <person name="Hua S.X."/>
        </authorList>
    </citation>
    <scope>NUCLEOTIDE SEQUENCE [LARGE SCALE GENOMIC DNA]</scope>
    <source>
        <strain evidence="10 11">LaAM-08-1</strain>
    </source>
</reference>
<dbReference type="AlphaFoldDB" id="A0A0C9WX90"/>
<feature type="transmembrane region" description="Helical" evidence="8">
    <location>
        <begin position="346"/>
        <end position="370"/>
    </location>
</feature>
<dbReference type="Gene3D" id="1.20.1740.10">
    <property type="entry name" value="Amino acid/polyamine transporter I"/>
    <property type="match status" value="1"/>
</dbReference>
<feature type="transmembrane region" description="Helical" evidence="8">
    <location>
        <begin position="208"/>
        <end position="226"/>
    </location>
</feature>
<evidence type="ECO:0000256" key="7">
    <source>
        <dbReference type="SAM" id="MobiDB-lite"/>
    </source>
</evidence>
<feature type="region of interest" description="Disordered" evidence="7">
    <location>
        <begin position="1"/>
        <end position="34"/>
    </location>
</feature>
<feature type="transmembrane region" description="Helical" evidence="8">
    <location>
        <begin position="463"/>
        <end position="485"/>
    </location>
</feature>
<dbReference type="EMBL" id="KN838843">
    <property type="protein sequence ID" value="KIJ93448.1"/>
    <property type="molecule type" value="Genomic_DNA"/>
</dbReference>
<sequence>MAGTPSRELKDPHQVKDAVLSESTADDAYPPPEYLDAEATKRTSIWSKLSFSGADESNETQRGMQSRHLTMIAIGGTIGTGIFLSAGSAIALAGPGSALLSYFVVGVFVYTVVITLGEMSSMFPVSGAFAVFGARFVSPALGFTLGWNYWLQWSLSIPSELTAASVILGYWSPLLQPWHWAIIIIVPIFFLQLIHVRVYGESEYWLSMIKVVMIVLFIIVGLIYDWGGIKHHPGPGLSNFHDGQAFIGGFSAFAQTFVFAFYSFGGIELVAIAAGESAKPYKSVPRAIKATFFRIVIFYILTILTIGLCINHGDDSLLTAASDSDVAASPITVVFKRAGFGAATHVVNAVLLTAVLSATNSCFFASSRVLMSLARSGHAPRIFGRVNKRGVPVPALLMSLTLSCLTFLTTIWGEGVVFVWLLNVTGISALLVWTSIGVISLRFREAYKAQGLDLADLPYRQPLYPLLPVGVIVLGVLMFIAQGYAAVRQRPFDPKNVVATYIGIALYVILYTGYSAYERFYIGKKQHFVGKRDVDFETSAVWKPGEGAVIVEKEREDRLPLSGSRSMKRWYDIWVALRRHA</sequence>
<evidence type="ECO:0000313" key="11">
    <source>
        <dbReference type="Proteomes" id="UP000054477"/>
    </source>
</evidence>
<evidence type="ECO:0000256" key="1">
    <source>
        <dbReference type="ARBA" id="ARBA00004141"/>
    </source>
</evidence>
<evidence type="ECO:0000313" key="10">
    <source>
        <dbReference type="EMBL" id="KIJ93448.1"/>
    </source>
</evidence>
<feature type="domain" description="Amino acid permease/ SLC12A" evidence="9">
    <location>
        <begin position="68"/>
        <end position="524"/>
    </location>
</feature>
<protein>
    <recommendedName>
        <fullName evidence="9">Amino acid permease/ SLC12A domain-containing protein</fullName>
    </recommendedName>
</protein>
<dbReference type="GO" id="GO:0015171">
    <property type="term" value="F:amino acid transmembrane transporter activity"/>
    <property type="evidence" value="ECO:0007669"/>
    <property type="project" value="TreeGrafter"/>
</dbReference>
<reference evidence="11" key="2">
    <citation type="submission" date="2015-01" db="EMBL/GenBank/DDBJ databases">
        <title>Evolutionary Origins and Diversification of the Mycorrhizal Mutualists.</title>
        <authorList>
            <consortium name="DOE Joint Genome Institute"/>
            <consortium name="Mycorrhizal Genomics Consortium"/>
            <person name="Kohler A."/>
            <person name="Kuo A."/>
            <person name="Nagy L.G."/>
            <person name="Floudas D."/>
            <person name="Copeland A."/>
            <person name="Barry K.W."/>
            <person name="Cichocki N."/>
            <person name="Veneault-Fourrey C."/>
            <person name="LaButti K."/>
            <person name="Lindquist E.A."/>
            <person name="Lipzen A."/>
            <person name="Lundell T."/>
            <person name="Morin E."/>
            <person name="Murat C."/>
            <person name="Riley R."/>
            <person name="Ohm R."/>
            <person name="Sun H."/>
            <person name="Tunlid A."/>
            <person name="Henrissat B."/>
            <person name="Grigoriev I.V."/>
            <person name="Hibbett D.S."/>
            <person name="Martin F."/>
        </authorList>
    </citation>
    <scope>NUCLEOTIDE SEQUENCE [LARGE SCALE GENOMIC DNA]</scope>
    <source>
        <strain evidence="11">LaAM-08-1</strain>
    </source>
</reference>
<evidence type="ECO:0000256" key="3">
    <source>
        <dbReference type="ARBA" id="ARBA00022692"/>
    </source>
</evidence>
<name>A0A0C9WX90_9AGAR</name>
<feature type="transmembrane region" description="Helical" evidence="8">
    <location>
        <begin position="99"/>
        <end position="117"/>
    </location>
</feature>
<dbReference type="OrthoDB" id="3900342at2759"/>
<feature type="transmembrane region" description="Helical" evidence="8">
    <location>
        <begin position="246"/>
        <end position="271"/>
    </location>
</feature>
<feature type="transmembrane region" description="Helical" evidence="8">
    <location>
        <begin position="292"/>
        <end position="313"/>
    </location>
</feature>
<comment type="subcellular location">
    <subcellularLocation>
        <location evidence="1">Membrane</location>
        <topology evidence="1">Multi-pass membrane protein</topology>
    </subcellularLocation>
</comment>
<keyword evidence="4" id="KW-0029">Amino-acid transport</keyword>
<evidence type="ECO:0000256" key="5">
    <source>
        <dbReference type="ARBA" id="ARBA00022989"/>
    </source>
</evidence>
<dbReference type="FunFam" id="1.20.1740.10:FF:000001">
    <property type="entry name" value="Amino acid permease"/>
    <property type="match status" value="1"/>
</dbReference>
<feature type="transmembrane region" description="Helical" evidence="8">
    <location>
        <begin position="391"/>
        <end position="412"/>
    </location>
</feature>
<dbReference type="InterPro" id="IPR004841">
    <property type="entry name" value="AA-permease/SLC12A_dom"/>
</dbReference>
<evidence type="ECO:0000256" key="2">
    <source>
        <dbReference type="ARBA" id="ARBA00022448"/>
    </source>
</evidence>
<feature type="transmembrane region" description="Helical" evidence="8">
    <location>
        <begin position="418"/>
        <end position="443"/>
    </location>
</feature>
<dbReference type="STRING" id="1095629.A0A0C9WX90"/>
<keyword evidence="6 8" id="KW-0472">Membrane</keyword>
<keyword evidence="3 8" id="KW-0812">Transmembrane</keyword>
<keyword evidence="11" id="KW-1185">Reference proteome</keyword>
<evidence type="ECO:0000259" key="9">
    <source>
        <dbReference type="Pfam" id="PF00324"/>
    </source>
</evidence>
<proteinExistence type="predicted"/>
<dbReference type="InterPro" id="IPR004840">
    <property type="entry name" value="Amino_acid_permease_CS"/>
</dbReference>
<feature type="transmembrane region" description="Helical" evidence="8">
    <location>
        <begin position="69"/>
        <end position="93"/>
    </location>
</feature>
<gene>
    <name evidence="10" type="ORF">K443DRAFT_684552</name>
</gene>
<feature type="transmembrane region" description="Helical" evidence="8">
    <location>
        <begin position="129"/>
        <end position="150"/>
    </location>
</feature>
<dbReference type="PIRSF" id="PIRSF006060">
    <property type="entry name" value="AA_transporter"/>
    <property type="match status" value="1"/>
</dbReference>
<dbReference type="PROSITE" id="PS00218">
    <property type="entry name" value="AMINO_ACID_PERMEASE_1"/>
    <property type="match status" value="1"/>
</dbReference>
<dbReference type="InterPro" id="IPR050524">
    <property type="entry name" value="APC_YAT"/>
</dbReference>
<evidence type="ECO:0000256" key="8">
    <source>
        <dbReference type="SAM" id="Phobius"/>
    </source>
</evidence>
<dbReference type="HOGENOM" id="CLU_007946_12_2_1"/>
<feature type="transmembrane region" description="Helical" evidence="8">
    <location>
        <begin position="497"/>
        <end position="517"/>
    </location>
</feature>
<dbReference type="Pfam" id="PF00324">
    <property type="entry name" value="AA_permease"/>
    <property type="match status" value="1"/>
</dbReference>
<evidence type="ECO:0000256" key="6">
    <source>
        <dbReference type="ARBA" id="ARBA00023136"/>
    </source>
</evidence>
<dbReference type="Proteomes" id="UP000054477">
    <property type="component" value="Unassembled WGS sequence"/>
</dbReference>